<evidence type="ECO:0000313" key="2">
    <source>
        <dbReference type="Proteomes" id="UP000523821"/>
    </source>
</evidence>
<dbReference type="SUPFAM" id="SSF141130">
    <property type="entry name" value="Acetamidase/Formamidase-like"/>
    <property type="match status" value="1"/>
</dbReference>
<sequence>MAHHHLAATPETVQWGRFAASIPPALTVASGDSVTIECLTGLPALLPPEGSGMTVSAAHRAIHAANLPVRFGHLLTGPVAIEGAEPGDMLEVRIDAVELGTDWAFNVVEPFEGTLPDDFVMPQRVLDHLPIDRARRVATLPWGGALPLSPFFGVMGVAPPPHYGELSSREPRLHGGNLDNKDLGPGATLFLPVWAEGALFSVGDGHGAQGHGEVCVTAVETGLNGTFTFILHKKTGDAPLLGFPRGETPTHLLSMGMDEDLDEAMRRAVRAMIDMVTERTTLSRREAYQLCSLAADFHVTQVVNGEKGVHGLLAKDLLTPALR</sequence>
<name>A0A7W9L1W7_9HYPH</name>
<dbReference type="Gene3D" id="3.10.28.20">
    <property type="entry name" value="Acetamidase/Formamidase-like domains"/>
    <property type="match status" value="1"/>
</dbReference>
<proteinExistence type="predicted"/>
<comment type="caution">
    <text evidence="1">The sequence shown here is derived from an EMBL/GenBank/DDBJ whole genome shotgun (WGS) entry which is preliminary data.</text>
</comment>
<organism evidence="1 2">
    <name type="scientific">Prosthecomicrobium pneumaticum</name>
    <dbReference type="NCBI Taxonomy" id="81895"/>
    <lineage>
        <taxon>Bacteria</taxon>
        <taxon>Pseudomonadati</taxon>
        <taxon>Pseudomonadota</taxon>
        <taxon>Alphaproteobacteria</taxon>
        <taxon>Hyphomicrobiales</taxon>
        <taxon>Kaistiaceae</taxon>
        <taxon>Prosthecomicrobium</taxon>
    </lineage>
</organism>
<evidence type="ECO:0000313" key="1">
    <source>
        <dbReference type="EMBL" id="MBB5753054.1"/>
    </source>
</evidence>
<protein>
    <submittedName>
        <fullName evidence="1">Acetamidase/formamidase</fullName>
    </submittedName>
</protein>
<keyword evidence="2" id="KW-1185">Reference proteome</keyword>
<dbReference type="AlphaFoldDB" id="A0A7W9L1W7"/>
<reference evidence="1 2" key="1">
    <citation type="submission" date="2020-08" db="EMBL/GenBank/DDBJ databases">
        <title>Genomic Encyclopedia of Type Strains, Phase IV (KMG-IV): sequencing the most valuable type-strain genomes for metagenomic binning, comparative biology and taxonomic classification.</title>
        <authorList>
            <person name="Goeker M."/>
        </authorList>
    </citation>
    <scope>NUCLEOTIDE SEQUENCE [LARGE SCALE GENOMIC DNA]</scope>
    <source>
        <strain evidence="1 2">DSM 16268</strain>
    </source>
</reference>
<dbReference type="Gene3D" id="2.60.120.580">
    <property type="entry name" value="Acetamidase/Formamidase-like domains"/>
    <property type="match status" value="2"/>
</dbReference>
<dbReference type="Proteomes" id="UP000523821">
    <property type="component" value="Unassembled WGS sequence"/>
</dbReference>
<dbReference type="PANTHER" id="PTHR31891:SF1">
    <property type="entry name" value="FORMAMIDASE C869.04-RELATED"/>
    <property type="match status" value="1"/>
</dbReference>
<dbReference type="EMBL" id="JACHOO010000004">
    <property type="protein sequence ID" value="MBB5753054.1"/>
    <property type="molecule type" value="Genomic_DNA"/>
</dbReference>
<gene>
    <name evidence="1" type="ORF">GGQ63_002120</name>
</gene>
<dbReference type="InterPro" id="IPR004304">
    <property type="entry name" value="FmdA_AmdA"/>
</dbReference>
<dbReference type="RefSeq" id="WP_183855505.1">
    <property type="nucleotide sequence ID" value="NZ_JACHOO010000004.1"/>
</dbReference>
<dbReference type="Pfam" id="PF03069">
    <property type="entry name" value="FmdA_AmdA"/>
    <property type="match status" value="2"/>
</dbReference>
<dbReference type="PANTHER" id="PTHR31891">
    <property type="entry name" value="FORMAMIDASE C869.04-RELATED"/>
    <property type="match status" value="1"/>
</dbReference>
<accession>A0A7W9L1W7</accession>
<dbReference type="GO" id="GO:0016811">
    <property type="term" value="F:hydrolase activity, acting on carbon-nitrogen (but not peptide) bonds, in linear amides"/>
    <property type="evidence" value="ECO:0007669"/>
    <property type="project" value="InterPro"/>
</dbReference>